<sequence>MEGLLFNKFKGDRVRFLLGEGHKARQCTKPKRLRNSAWLKENMLLVQAQGSSQVLDEVQLAFLADPEVADFQVTQTIAFQTNDLDAYDSDYDDISLAKAFLWLIFLDKVNQETKIVNESLTTELEIYMERVKTFKQILHVDLSSREKLIDSQMDDMIRNMNALKREIDSFKQTLSKQVKEKESLLQTFTVFKKESKEIENKYMAKEIALENK</sequence>
<evidence type="ECO:0008006" key="3">
    <source>
        <dbReference type="Google" id="ProtNLM"/>
    </source>
</evidence>
<protein>
    <recommendedName>
        <fullName evidence="3">Retrovirus-related Pol polyprotein from transposon TNT 1-94</fullName>
    </recommendedName>
</protein>
<accession>A0A6L2P6W8</accession>
<gene>
    <name evidence="2" type="ORF">Tci_066084</name>
</gene>
<comment type="caution">
    <text evidence="2">The sequence shown here is derived from an EMBL/GenBank/DDBJ whole genome shotgun (WGS) entry which is preliminary data.</text>
</comment>
<organism evidence="2">
    <name type="scientific">Tanacetum cinerariifolium</name>
    <name type="common">Dalmatian daisy</name>
    <name type="synonym">Chrysanthemum cinerariifolium</name>
    <dbReference type="NCBI Taxonomy" id="118510"/>
    <lineage>
        <taxon>Eukaryota</taxon>
        <taxon>Viridiplantae</taxon>
        <taxon>Streptophyta</taxon>
        <taxon>Embryophyta</taxon>
        <taxon>Tracheophyta</taxon>
        <taxon>Spermatophyta</taxon>
        <taxon>Magnoliopsida</taxon>
        <taxon>eudicotyledons</taxon>
        <taxon>Gunneridae</taxon>
        <taxon>Pentapetalae</taxon>
        <taxon>asterids</taxon>
        <taxon>campanulids</taxon>
        <taxon>Asterales</taxon>
        <taxon>Asteraceae</taxon>
        <taxon>Asteroideae</taxon>
        <taxon>Anthemideae</taxon>
        <taxon>Anthemidinae</taxon>
        <taxon>Tanacetum</taxon>
    </lineage>
</organism>
<feature type="coiled-coil region" evidence="1">
    <location>
        <begin position="153"/>
        <end position="180"/>
    </location>
</feature>
<dbReference type="EMBL" id="BKCJ010010998">
    <property type="protein sequence ID" value="GEU94106.1"/>
    <property type="molecule type" value="Genomic_DNA"/>
</dbReference>
<evidence type="ECO:0000313" key="2">
    <source>
        <dbReference type="EMBL" id="GEU94106.1"/>
    </source>
</evidence>
<dbReference type="AlphaFoldDB" id="A0A6L2P6W8"/>
<proteinExistence type="predicted"/>
<name>A0A6L2P6W8_TANCI</name>
<evidence type="ECO:0000256" key="1">
    <source>
        <dbReference type="SAM" id="Coils"/>
    </source>
</evidence>
<reference evidence="2" key="1">
    <citation type="journal article" date="2019" name="Sci. Rep.">
        <title>Draft genome of Tanacetum cinerariifolium, the natural source of mosquito coil.</title>
        <authorList>
            <person name="Yamashiro T."/>
            <person name="Shiraishi A."/>
            <person name="Satake H."/>
            <person name="Nakayama K."/>
        </authorList>
    </citation>
    <scope>NUCLEOTIDE SEQUENCE</scope>
</reference>
<keyword evidence="1" id="KW-0175">Coiled coil</keyword>